<dbReference type="eggNOG" id="COG3370">
    <property type="taxonomic scope" value="Bacteria"/>
</dbReference>
<reference evidence="2" key="1">
    <citation type="submission" date="2011-05" db="EMBL/GenBank/DDBJ databases">
        <title>Complete sequence of Desulfotomaculum ruminis DSM 2154.</title>
        <authorList>
            <person name="Lucas S."/>
            <person name="Copeland A."/>
            <person name="Lapidus A."/>
            <person name="Cheng J.-F."/>
            <person name="Goodwin L."/>
            <person name="Pitluck S."/>
            <person name="Lu M."/>
            <person name="Detter J.C."/>
            <person name="Han C."/>
            <person name="Tapia R."/>
            <person name="Land M."/>
            <person name="Hauser L."/>
            <person name="Kyrpides N."/>
            <person name="Ivanova N."/>
            <person name="Mikhailova N."/>
            <person name="Pagani I."/>
            <person name="Stams A.J.M."/>
            <person name="Plugge C.M."/>
            <person name="Muyzer G."/>
            <person name="Kuever J."/>
            <person name="Parshina S.N."/>
            <person name="Ivanova A.E."/>
            <person name="Nazina T.N."/>
            <person name="Brambilla E."/>
            <person name="Spring S."/>
            <person name="Klenk H.-P."/>
            <person name="Woyke T."/>
        </authorList>
    </citation>
    <scope>NUCLEOTIDE SEQUENCE [LARGE SCALE GENOMIC DNA]</scope>
    <source>
        <strain evidence="2">ATCC 23193 / DSM 2154 / NCIB 8452 / DL</strain>
    </source>
</reference>
<proteinExistence type="predicted"/>
<gene>
    <name evidence="1" type="ordered locus">Desru_0553</name>
</gene>
<dbReference type="OrthoDB" id="9805634at2"/>
<evidence type="ECO:0000313" key="2">
    <source>
        <dbReference type="Proteomes" id="UP000009234"/>
    </source>
</evidence>
<sequence length="118" mass="13175">MSDSLAQRDKLVILWTNGDKEVADKMVFMYALNAKKKGWWQDICLMVWGPSARLLSTDAELQASLAGILETGVEVVACKECADRYGISNKLEQVGIEVKYTGLLLTQFLKEGYKVITI</sequence>
<dbReference type="RefSeq" id="WP_013840614.1">
    <property type="nucleotide sequence ID" value="NC_015589.1"/>
</dbReference>
<dbReference type="SUPFAM" id="SSF75169">
    <property type="entry name" value="DsrEFH-like"/>
    <property type="match status" value="1"/>
</dbReference>
<dbReference type="AlphaFoldDB" id="F6DS77"/>
<name>F6DS77_DESRL</name>
<dbReference type="Pfam" id="PF02635">
    <property type="entry name" value="DsrE"/>
    <property type="match status" value="1"/>
</dbReference>
<dbReference type="KEGG" id="dru:Desru_0553"/>
<dbReference type="HOGENOM" id="CLU_138323_2_0_9"/>
<protein>
    <submittedName>
        <fullName evidence="1">Uncharacterized protein</fullName>
    </submittedName>
</protein>
<organism evidence="1 2">
    <name type="scientific">Desulforamulus ruminis (strain ATCC 23193 / DSM 2154 / NCIMB 8452 / DL)</name>
    <name type="common">Desulfotomaculum ruminis</name>
    <dbReference type="NCBI Taxonomy" id="696281"/>
    <lineage>
        <taxon>Bacteria</taxon>
        <taxon>Bacillati</taxon>
        <taxon>Bacillota</taxon>
        <taxon>Clostridia</taxon>
        <taxon>Eubacteriales</taxon>
        <taxon>Peptococcaceae</taxon>
        <taxon>Desulforamulus</taxon>
    </lineage>
</organism>
<dbReference type="InterPro" id="IPR003787">
    <property type="entry name" value="Sulphur_relay_DsrE/F-like"/>
</dbReference>
<dbReference type="Proteomes" id="UP000009234">
    <property type="component" value="Chromosome"/>
</dbReference>
<dbReference type="STRING" id="696281.Desru_0553"/>
<reference evidence="1 2" key="2">
    <citation type="journal article" date="2012" name="Stand. Genomic Sci.">
        <title>Complete genome sequence of the sulfate-reducing firmicute Desulfotomaculum ruminis type strain (DL(T)).</title>
        <authorList>
            <person name="Spring S."/>
            <person name="Visser M."/>
            <person name="Lu M."/>
            <person name="Copeland A."/>
            <person name="Lapidus A."/>
            <person name="Lucas S."/>
            <person name="Cheng J.F."/>
            <person name="Han C."/>
            <person name="Tapia R."/>
            <person name="Goodwin L.A."/>
            <person name="Pitluck S."/>
            <person name="Ivanova N."/>
            <person name="Land M."/>
            <person name="Hauser L."/>
            <person name="Larimer F."/>
            <person name="Rohde M."/>
            <person name="Goker M."/>
            <person name="Detter J.C."/>
            <person name="Kyrpides N.C."/>
            <person name="Woyke T."/>
            <person name="Schaap P.J."/>
            <person name="Plugge C.M."/>
            <person name="Muyzer G."/>
            <person name="Kuever J."/>
            <person name="Pereira I.A."/>
            <person name="Parshina S.N."/>
            <person name="Bernier-Latmani R."/>
            <person name="Stams A.J."/>
            <person name="Klenk H.P."/>
        </authorList>
    </citation>
    <scope>NUCLEOTIDE SEQUENCE [LARGE SCALE GENOMIC DNA]</scope>
    <source>
        <strain evidence="2">ATCC 23193 / DSM 2154 / NCIB 8452 / DL</strain>
    </source>
</reference>
<evidence type="ECO:0000313" key="1">
    <source>
        <dbReference type="EMBL" id="AEG58839.1"/>
    </source>
</evidence>
<dbReference type="EMBL" id="CP002780">
    <property type="protein sequence ID" value="AEG58839.1"/>
    <property type="molecule type" value="Genomic_DNA"/>
</dbReference>
<dbReference type="InterPro" id="IPR027396">
    <property type="entry name" value="DsrEFH-like"/>
</dbReference>
<keyword evidence="2" id="KW-1185">Reference proteome</keyword>
<accession>F6DS77</accession>
<dbReference type="Gene3D" id="3.40.1260.10">
    <property type="entry name" value="DsrEFH-like"/>
    <property type="match status" value="1"/>
</dbReference>